<reference evidence="4" key="1">
    <citation type="submission" date="2021-02" db="EMBL/GenBank/DDBJ databases">
        <authorList>
            <person name="Nowell W R."/>
        </authorList>
    </citation>
    <scope>NUCLEOTIDE SEQUENCE</scope>
</reference>
<dbReference type="NCBIfam" id="TIGR01444">
    <property type="entry name" value="fkbM_fam"/>
    <property type="match status" value="1"/>
</dbReference>
<dbReference type="EMBL" id="CAJNOM010001160">
    <property type="protein sequence ID" value="CAF1595761.1"/>
    <property type="molecule type" value="Genomic_DNA"/>
</dbReference>
<dbReference type="PANTHER" id="PTHR34203">
    <property type="entry name" value="METHYLTRANSFERASE, FKBM FAMILY PROTEIN"/>
    <property type="match status" value="1"/>
</dbReference>
<keyword evidence="1" id="KW-0472">Membrane</keyword>
<feature type="transmembrane region" description="Helical" evidence="1">
    <location>
        <begin position="28"/>
        <end position="46"/>
    </location>
</feature>
<dbReference type="Proteomes" id="UP000663832">
    <property type="component" value="Unassembled WGS sequence"/>
</dbReference>
<dbReference type="InterPro" id="IPR006342">
    <property type="entry name" value="FkbM_mtfrase"/>
</dbReference>
<dbReference type="SUPFAM" id="SSF53335">
    <property type="entry name" value="S-adenosyl-L-methionine-dependent methyltransferases"/>
    <property type="match status" value="1"/>
</dbReference>
<gene>
    <name evidence="4" type="ORF">BJG266_LOCUS21592</name>
    <name evidence="5" type="ORF">BJG266_LOCUS21624</name>
    <name evidence="3" type="ORF">QVE165_LOCUS10750</name>
    <name evidence="6" type="ORF">QVE165_LOCUS51867</name>
</gene>
<keyword evidence="1" id="KW-0812">Transmembrane</keyword>
<evidence type="ECO:0000313" key="4">
    <source>
        <dbReference type="EMBL" id="CAF1105412.1"/>
    </source>
</evidence>
<sequence length="353" mass="40659">MVNVKRTGHRLKFLRSYYTSIYPSLLKYRWYIFLLLFLIFLTRFQYIDIVSPLKLPLVLINAVYSRLTNLIHTQEELTTTPVPEVVIDVKHRILPYKLALRADDRPFVEPDHAQDKLLKDLQLFETCKRDPSTIIVDVGAHLGDFGLYAAACGCTVYMFEPRPHRVTLLRSSIQHNSFPTSRVHLFHKSVSDCPSNSTVNYPVGDIAPGVMDDNPIVVETIRLDDVAWSALSIFILKIDAEGSESKVIDSAKKLFAKKRIRHLIFNFYPWGTTEVSQSKLLPHLKDELKAKSIYCFYRGDNDMYGPLRLRDIKVFHKQHSNINIAISLFATFDEQITQSSIQSKRYQSNKHVA</sequence>
<dbReference type="Pfam" id="PF05050">
    <property type="entry name" value="Methyltransf_21"/>
    <property type="match status" value="1"/>
</dbReference>
<proteinExistence type="predicted"/>
<dbReference type="InterPro" id="IPR029063">
    <property type="entry name" value="SAM-dependent_MTases_sf"/>
</dbReference>
<dbReference type="EMBL" id="CAJNOI010000130">
    <property type="protein sequence ID" value="CAF1106003.1"/>
    <property type="molecule type" value="Genomic_DNA"/>
</dbReference>
<evidence type="ECO:0000256" key="1">
    <source>
        <dbReference type="SAM" id="Phobius"/>
    </source>
</evidence>
<keyword evidence="7" id="KW-1185">Reference proteome</keyword>
<evidence type="ECO:0000313" key="7">
    <source>
        <dbReference type="Proteomes" id="UP000663832"/>
    </source>
</evidence>
<evidence type="ECO:0000259" key="2">
    <source>
        <dbReference type="Pfam" id="PF05050"/>
    </source>
</evidence>
<dbReference type="EMBL" id="CAJNOI010000130">
    <property type="protein sequence ID" value="CAF1105412.1"/>
    <property type="molecule type" value="Genomic_DNA"/>
</dbReference>
<dbReference type="InterPro" id="IPR052514">
    <property type="entry name" value="SAM-dependent_MTase"/>
</dbReference>
<dbReference type="AlphaFoldDB" id="A0A814PBF4"/>
<dbReference type="EMBL" id="CAJNOM010000051">
    <property type="protein sequence ID" value="CAF0924781.1"/>
    <property type="molecule type" value="Genomic_DNA"/>
</dbReference>
<dbReference type="PANTHER" id="PTHR34203:SF13">
    <property type="entry name" value="EXPRESSED PROTEIN"/>
    <property type="match status" value="1"/>
</dbReference>
<feature type="domain" description="Methyltransferase FkbM" evidence="2">
    <location>
        <begin position="137"/>
        <end position="267"/>
    </location>
</feature>
<keyword evidence="1" id="KW-1133">Transmembrane helix</keyword>
<accession>A0A814PBF4</accession>
<evidence type="ECO:0000313" key="8">
    <source>
        <dbReference type="Proteomes" id="UP000663877"/>
    </source>
</evidence>
<organism evidence="4 8">
    <name type="scientific">Adineta steineri</name>
    <dbReference type="NCBI Taxonomy" id="433720"/>
    <lineage>
        <taxon>Eukaryota</taxon>
        <taxon>Metazoa</taxon>
        <taxon>Spiralia</taxon>
        <taxon>Gnathifera</taxon>
        <taxon>Rotifera</taxon>
        <taxon>Eurotatoria</taxon>
        <taxon>Bdelloidea</taxon>
        <taxon>Adinetida</taxon>
        <taxon>Adinetidae</taxon>
        <taxon>Adineta</taxon>
    </lineage>
</organism>
<protein>
    <recommendedName>
        <fullName evidence="2">Methyltransferase FkbM domain-containing protein</fullName>
    </recommendedName>
</protein>
<evidence type="ECO:0000313" key="5">
    <source>
        <dbReference type="EMBL" id="CAF1106003.1"/>
    </source>
</evidence>
<evidence type="ECO:0000313" key="6">
    <source>
        <dbReference type="EMBL" id="CAF1595761.1"/>
    </source>
</evidence>
<name>A0A814PBF4_9BILA</name>
<dbReference type="Proteomes" id="UP000663877">
    <property type="component" value="Unassembled WGS sequence"/>
</dbReference>
<evidence type="ECO:0000313" key="3">
    <source>
        <dbReference type="EMBL" id="CAF0924781.1"/>
    </source>
</evidence>
<dbReference type="Gene3D" id="3.40.50.150">
    <property type="entry name" value="Vaccinia Virus protein VP39"/>
    <property type="match status" value="1"/>
</dbReference>
<dbReference type="OrthoDB" id="9998228at2759"/>
<comment type="caution">
    <text evidence="4">The sequence shown here is derived from an EMBL/GenBank/DDBJ whole genome shotgun (WGS) entry which is preliminary data.</text>
</comment>